<name>A0A7G3UDL2_STRT9</name>
<dbReference type="InterPro" id="IPR051783">
    <property type="entry name" value="NAD(P)-dependent_oxidoreduct"/>
</dbReference>
<dbReference type="EMBL" id="CP029159">
    <property type="protein sequence ID" value="QKM68386.1"/>
    <property type="molecule type" value="Genomic_DNA"/>
</dbReference>
<feature type="region of interest" description="Disordered" evidence="1">
    <location>
        <begin position="112"/>
        <end position="139"/>
    </location>
</feature>
<evidence type="ECO:0000256" key="1">
    <source>
        <dbReference type="SAM" id="MobiDB-lite"/>
    </source>
</evidence>
<dbReference type="PANTHER" id="PTHR48079:SF6">
    <property type="entry name" value="NAD(P)-BINDING DOMAIN-CONTAINING PROTEIN-RELATED"/>
    <property type="match status" value="1"/>
</dbReference>
<dbReference type="PANTHER" id="PTHR48079">
    <property type="entry name" value="PROTEIN YEEZ"/>
    <property type="match status" value="1"/>
</dbReference>
<dbReference type="InterPro" id="IPR036291">
    <property type="entry name" value="NAD(P)-bd_dom_sf"/>
</dbReference>
<dbReference type="Pfam" id="PF01370">
    <property type="entry name" value="Epimerase"/>
    <property type="match status" value="1"/>
</dbReference>
<accession>A0A7G3UDL2</accession>
<proteinExistence type="predicted"/>
<dbReference type="GO" id="GO:0004029">
    <property type="term" value="F:aldehyde dehydrogenase (NAD+) activity"/>
    <property type="evidence" value="ECO:0007669"/>
    <property type="project" value="TreeGrafter"/>
</dbReference>
<dbReference type="SUPFAM" id="SSF51735">
    <property type="entry name" value="NAD(P)-binding Rossmann-fold domains"/>
    <property type="match status" value="1"/>
</dbReference>
<dbReference type="AlphaFoldDB" id="A0A7G3UDL2"/>
<organism evidence="3 4">
    <name type="scientific">Streptomyces tsukubensis (strain DSM 42081 / NBRC 108919 / NRRL 18488 / 9993)</name>
    <dbReference type="NCBI Taxonomy" id="1114943"/>
    <lineage>
        <taxon>Bacteria</taxon>
        <taxon>Bacillati</taxon>
        <taxon>Actinomycetota</taxon>
        <taxon>Actinomycetes</taxon>
        <taxon>Kitasatosporales</taxon>
        <taxon>Streptomycetaceae</taxon>
        <taxon>Streptomyces</taxon>
    </lineage>
</organism>
<reference evidence="3 4" key="1">
    <citation type="journal article" date="2012" name="J. Bacteriol.">
        <title>Draft genome of Streptomyces tsukubaensis NRRL 18488, the producer of the clinically important immunosuppressant tacrolimus (FK506).</title>
        <authorList>
            <person name="Barreiro C."/>
            <person name="Prieto C."/>
            <person name="Sola-Landa A."/>
            <person name="Solera E."/>
            <person name="Martinez-Castro M."/>
            <person name="Perez-Redondo R."/>
            <person name="Garcia-Estrada C."/>
            <person name="Aparicio J.F."/>
            <person name="Fernandez-Martinez L.T."/>
            <person name="Santos-Aberturas J."/>
            <person name="Salehi-Najafabadi Z."/>
            <person name="Rodriguez-Garcia A."/>
            <person name="Tauch A."/>
            <person name="Martin J.F."/>
        </authorList>
    </citation>
    <scope>NUCLEOTIDE SEQUENCE [LARGE SCALE GENOMIC DNA]</scope>
    <source>
        <strain evidence="4">DSM 42081 / NBRC 108919 / NRRL 18488 / 9993</strain>
    </source>
</reference>
<gene>
    <name evidence="3" type="ORF">STSU_015565</name>
</gene>
<feature type="domain" description="NAD-dependent epimerase/dehydratase" evidence="2">
    <location>
        <begin position="3"/>
        <end position="215"/>
    </location>
</feature>
<sequence>MRIAVTGATGFIGGRLIRHAVRRGDTVTALVRRQSDTTALRRTGVGVREVDWATGDGITDAIADVECVVHLAGATAARNRADYLRGNADTAAVLARCLAALPDPPRLVHCSSLAAAGPSTPGRPRTEADPPTPVSHYGGSKLAGEAAVRAVCERVRVVIVRPPIVYGPGDREFVPRLIPLVRAGLLPKAGTGLRWYSLIHVDDLVRALFAAAVRGETVRNSAPTCGTGVYFVSDGHEYSWQDIAKTAARALGRPTPVVFPVPLAMAQLLACGAEFVARAGGRVSLLNRDKAREMRYHAWTCSPQAAARELNFTAEIPLLRGIEELIGPDADETRRRRGRVPSEPNDMSS</sequence>
<evidence type="ECO:0000259" key="2">
    <source>
        <dbReference type="Pfam" id="PF01370"/>
    </source>
</evidence>
<protein>
    <submittedName>
        <fullName evidence="3">Short-chain dehydrogenase</fullName>
    </submittedName>
</protein>
<dbReference type="GO" id="GO:0005737">
    <property type="term" value="C:cytoplasm"/>
    <property type="evidence" value="ECO:0007669"/>
    <property type="project" value="TreeGrafter"/>
</dbReference>
<evidence type="ECO:0000313" key="4">
    <source>
        <dbReference type="Proteomes" id="UP000005940"/>
    </source>
</evidence>
<feature type="region of interest" description="Disordered" evidence="1">
    <location>
        <begin position="329"/>
        <end position="349"/>
    </location>
</feature>
<dbReference type="Proteomes" id="UP000005940">
    <property type="component" value="Chromosome"/>
</dbReference>
<dbReference type="Gene3D" id="3.40.50.720">
    <property type="entry name" value="NAD(P)-binding Rossmann-like Domain"/>
    <property type="match status" value="1"/>
</dbReference>
<dbReference type="InterPro" id="IPR001509">
    <property type="entry name" value="Epimerase_deHydtase"/>
</dbReference>
<keyword evidence="4" id="KW-1185">Reference proteome</keyword>
<evidence type="ECO:0000313" key="3">
    <source>
        <dbReference type="EMBL" id="QKM68386.1"/>
    </source>
</evidence>